<dbReference type="GO" id="GO:0005524">
    <property type="term" value="F:ATP binding"/>
    <property type="evidence" value="ECO:0007669"/>
    <property type="project" value="UniProtKB-UniRule"/>
</dbReference>
<dbReference type="eggNOG" id="COG0611">
    <property type="taxonomic scope" value="Bacteria"/>
</dbReference>
<dbReference type="CDD" id="cd02194">
    <property type="entry name" value="ThiL"/>
    <property type="match status" value="1"/>
</dbReference>
<feature type="binding site" evidence="2">
    <location>
        <position position="28"/>
    </location>
    <ligand>
        <name>Mg(2+)</name>
        <dbReference type="ChEBI" id="CHEBI:18420"/>
        <label>4</label>
    </ligand>
</feature>
<dbReference type="SUPFAM" id="SSF55326">
    <property type="entry name" value="PurM N-terminal domain-like"/>
    <property type="match status" value="1"/>
</dbReference>
<keyword evidence="2" id="KW-0460">Magnesium</keyword>
<protein>
    <recommendedName>
        <fullName evidence="2">Thiamine-monophosphate kinase</fullName>
        <shortName evidence="2">TMP kinase</shortName>
        <shortName evidence="2">Thiamine-phosphate kinase</shortName>
        <ecNumber evidence="2">2.7.4.16</ecNumber>
    </recommendedName>
</protein>
<dbReference type="PIRSF" id="PIRSF005303">
    <property type="entry name" value="Thiam_monoph_kin"/>
    <property type="match status" value="1"/>
</dbReference>
<dbReference type="GO" id="GO:0000287">
    <property type="term" value="F:magnesium ion binding"/>
    <property type="evidence" value="ECO:0007669"/>
    <property type="project" value="UniProtKB-UniRule"/>
</dbReference>
<dbReference type="EC" id="2.7.4.16" evidence="2"/>
<feature type="binding site" evidence="2">
    <location>
        <position position="215"/>
    </location>
    <ligand>
        <name>ATP</name>
        <dbReference type="ChEBI" id="CHEBI:30616"/>
    </ligand>
</feature>
<dbReference type="AlphaFoldDB" id="I0IKX2"/>
<dbReference type="PATRIC" id="fig|1162668.3.peg.227"/>
<dbReference type="PANTHER" id="PTHR30270">
    <property type="entry name" value="THIAMINE-MONOPHOSPHATE KINASE"/>
    <property type="match status" value="1"/>
</dbReference>
<feature type="binding site" evidence="2">
    <location>
        <position position="74"/>
    </location>
    <ligand>
        <name>Mg(2+)</name>
        <dbReference type="ChEBI" id="CHEBI:18420"/>
        <label>3</label>
    </ligand>
</feature>
<dbReference type="Gene3D" id="3.30.1330.10">
    <property type="entry name" value="PurM-like, N-terminal domain"/>
    <property type="match status" value="1"/>
</dbReference>
<dbReference type="NCBIfam" id="TIGR01379">
    <property type="entry name" value="thiL"/>
    <property type="match status" value="1"/>
</dbReference>
<comment type="pathway">
    <text evidence="2">Cofactor biosynthesis; thiamine diphosphate biosynthesis; thiamine diphosphate from thiamine phosphate: step 1/1.</text>
</comment>
<sequence>MKERDLIDRIVSKLPPSPPEILHGIGDDTALLRVRESSDLLVTTDSQREGVHFRWDWMTPEEVGYRLVVVNASDVYSKGGKPFSAFVTLALPSGFSEATVDKLYDGILAGCLEFGAYLSGGDISRTTGGVDLTMTLLGMVPKDQFIPRNGLVHGDRIYSIGRPGFARAGYLALSRGDFSEKLSEPIATFKRPRTFPSFPSWFLKHPFLSASMDSSDGLGQALSSLARSSGVSIVLDSAPDLDYLSPVANVLSVDPRKLALEGGEDYDLVVGVSEDKAKEFESVARDLFHDQSHDQVTYWGRVDSSGVAGAVVTDGTYDIWDWGFDHVGG</sequence>
<feature type="binding site" evidence="2">
    <location>
        <position position="28"/>
    </location>
    <ligand>
        <name>Mg(2+)</name>
        <dbReference type="ChEBI" id="CHEBI:18420"/>
        <label>3</label>
    </ligand>
</feature>
<gene>
    <name evidence="2" type="primary">thiL</name>
    <name evidence="4" type="ordered locus">LFE_0194</name>
</gene>
<keyword evidence="2 4" id="KW-0418">Kinase</keyword>
<dbReference type="SUPFAM" id="SSF56042">
    <property type="entry name" value="PurM C-terminal domain-like"/>
    <property type="match status" value="1"/>
</dbReference>
<evidence type="ECO:0000256" key="1">
    <source>
        <dbReference type="ARBA" id="ARBA00022977"/>
    </source>
</evidence>
<reference evidence="4 5" key="1">
    <citation type="journal article" date="2012" name="J. Bacteriol.">
        <title>Complete Genome Sequence of Leptospirillum ferrooxidans Strain C2-3, Isolated from a Fresh Volcanic Ash Deposit on the Island of Miyake, Japan.</title>
        <authorList>
            <person name="Fujimura R."/>
            <person name="Sato Y."/>
            <person name="Nishizawa T."/>
            <person name="Oshima K."/>
            <person name="Kim S.-W."/>
            <person name="Hattori M."/>
            <person name="Kamijo T."/>
            <person name="Ohta H."/>
        </authorList>
    </citation>
    <scope>NUCLEOTIDE SEQUENCE [LARGE SCALE GENOMIC DNA]</scope>
    <source>
        <strain evidence="4 5">C2-3</strain>
    </source>
</reference>
<dbReference type="GO" id="GO:0009229">
    <property type="term" value="P:thiamine diphosphate biosynthetic process"/>
    <property type="evidence" value="ECO:0007669"/>
    <property type="project" value="UniProtKB-UniRule"/>
</dbReference>
<feature type="domain" description="PurM-like N-terminal" evidence="3">
    <location>
        <begin position="26"/>
        <end position="140"/>
    </location>
</feature>
<dbReference type="OrthoDB" id="9802811at2"/>
<feature type="binding site" evidence="2">
    <location>
        <begin position="121"/>
        <end position="122"/>
    </location>
    <ligand>
        <name>ATP</name>
        <dbReference type="ChEBI" id="CHEBI:30616"/>
    </ligand>
</feature>
<dbReference type="InterPro" id="IPR006283">
    <property type="entry name" value="ThiL-like"/>
</dbReference>
<accession>I0IKX2</accession>
<feature type="binding site" evidence="2">
    <location>
        <position position="45"/>
    </location>
    <ligand>
        <name>Mg(2+)</name>
        <dbReference type="ChEBI" id="CHEBI:18420"/>
        <label>2</label>
    </ligand>
</feature>
<comment type="catalytic activity">
    <reaction evidence="2">
        <text>thiamine phosphate + ATP = thiamine diphosphate + ADP</text>
        <dbReference type="Rhea" id="RHEA:15913"/>
        <dbReference type="ChEBI" id="CHEBI:30616"/>
        <dbReference type="ChEBI" id="CHEBI:37575"/>
        <dbReference type="ChEBI" id="CHEBI:58937"/>
        <dbReference type="ChEBI" id="CHEBI:456216"/>
        <dbReference type="EC" id="2.7.4.16"/>
    </reaction>
</comment>
<feature type="binding site" evidence="2">
    <location>
        <position position="44"/>
    </location>
    <ligand>
        <name>Mg(2+)</name>
        <dbReference type="ChEBI" id="CHEBI:18420"/>
        <label>1</label>
    </ligand>
</feature>
<feature type="binding site" evidence="2">
    <location>
        <position position="216"/>
    </location>
    <ligand>
        <name>Mg(2+)</name>
        <dbReference type="ChEBI" id="CHEBI:18420"/>
        <label>5</label>
    </ligand>
</feature>
<comment type="function">
    <text evidence="2">Catalyzes the ATP-dependent phosphorylation of thiamine-monophosphate (TMP) to form thiamine-pyrophosphate (TPP), the active form of vitamin B1.</text>
</comment>
<dbReference type="Gene3D" id="3.90.650.10">
    <property type="entry name" value="PurM-like C-terminal domain"/>
    <property type="match status" value="1"/>
</dbReference>
<comment type="similarity">
    <text evidence="2">Belongs to the thiamine-monophosphate kinase family.</text>
</comment>
<dbReference type="InterPro" id="IPR036676">
    <property type="entry name" value="PurM-like_C_sf"/>
</dbReference>
<keyword evidence="5" id="KW-1185">Reference proteome</keyword>
<feature type="binding site" evidence="2">
    <location>
        <position position="104"/>
    </location>
    <ligand>
        <name>ATP</name>
        <dbReference type="ChEBI" id="CHEBI:30616"/>
    </ligand>
</feature>
<dbReference type="RefSeq" id="WP_014448415.1">
    <property type="nucleotide sequence ID" value="NC_017094.1"/>
</dbReference>
<dbReference type="UniPathway" id="UPA00060">
    <property type="reaction ID" value="UER00142"/>
</dbReference>
<comment type="miscellaneous">
    <text evidence="2">Reaction mechanism of ThiL seems to utilize a direct, inline transfer of the gamma-phosphate of ATP to TMP rather than a phosphorylated enzyme intermediate.</text>
</comment>
<feature type="binding site" evidence="2">
    <location>
        <position position="74"/>
    </location>
    <ligand>
        <name>Mg(2+)</name>
        <dbReference type="ChEBI" id="CHEBI:18420"/>
        <label>4</label>
    </ligand>
</feature>
<name>I0IKX2_LEPFC</name>
<keyword evidence="2" id="KW-0547">Nucleotide-binding</keyword>
<dbReference type="EMBL" id="AP012342">
    <property type="protein sequence ID" value="BAM05921.1"/>
    <property type="molecule type" value="Genomic_DNA"/>
</dbReference>
<feature type="binding site" evidence="2">
    <location>
        <position position="213"/>
    </location>
    <ligand>
        <name>Mg(2+)</name>
        <dbReference type="ChEBI" id="CHEBI:18420"/>
        <label>3</label>
    </ligand>
</feature>
<dbReference type="STRING" id="1162668.LFE_0194"/>
<evidence type="ECO:0000256" key="2">
    <source>
        <dbReference type="HAMAP-Rule" id="MF_02128"/>
    </source>
</evidence>
<evidence type="ECO:0000313" key="4">
    <source>
        <dbReference type="EMBL" id="BAM05921.1"/>
    </source>
</evidence>
<reference evidence="5" key="2">
    <citation type="submission" date="2012-03" db="EMBL/GenBank/DDBJ databases">
        <title>The complete genome sequence of the pioneer microbe on fresh volcanic deposit, Leptospirillum ferrooxidans strain C2-3.</title>
        <authorList>
            <person name="Fujimura R."/>
            <person name="Sato Y."/>
            <person name="Nishizawa T."/>
            <person name="Nanba K."/>
            <person name="Oshima K."/>
            <person name="Hattori M."/>
            <person name="Kamijo T."/>
            <person name="Ohta H."/>
        </authorList>
    </citation>
    <scope>NUCLEOTIDE SEQUENCE [LARGE SCALE GENOMIC DNA]</scope>
    <source>
        <strain evidence="5">C2-3</strain>
    </source>
</reference>
<dbReference type="HOGENOM" id="CLU_046964_1_1_0"/>
<feature type="binding site" evidence="2">
    <location>
        <position position="324"/>
    </location>
    <ligand>
        <name>substrate</name>
    </ligand>
</feature>
<dbReference type="GO" id="GO:0009030">
    <property type="term" value="F:thiamine-phosphate kinase activity"/>
    <property type="evidence" value="ECO:0007669"/>
    <property type="project" value="UniProtKB-UniRule"/>
</dbReference>
<feature type="binding site" evidence="2">
    <location>
        <position position="122"/>
    </location>
    <ligand>
        <name>Mg(2+)</name>
        <dbReference type="ChEBI" id="CHEBI:18420"/>
        <label>1</label>
    </ligand>
</feature>
<dbReference type="GO" id="GO:0009228">
    <property type="term" value="P:thiamine biosynthetic process"/>
    <property type="evidence" value="ECO:0007669"/>
    <property type="project" value="UniProtKB-KW"/>
</dbReference>
<keyword evidence="2" id="KW-0067">ATP-binding</keyword>
<feature type="binding site" evidence="2">
    <location>
        <position position="264"/>
    </location>
    <ligand>
        <name>substrate</name>
    </ligand>
</feature>
<dbReference type="PANTHER" id="PTHR30270:SF0">
    <property type="entry name" value="THIAMINE-MONOPHOSPHATE KINASE"/>
    <property type="match status" value="1"/>
</dbReference>
<keyword evidence="1 2" id="KW-0784">Thiamine biosynthesis</keyword>
<dbReference type="Proteomes" id="UP000007382">
    <property type="component" value="Chromosome"/>
</dbReference>
<evidence type="ECO:0000313" key="5">
    <source>
        <dbReference type="Proteomes" id="UP000007382"/>
    </source>
</evidence>
<dbReference type="Pfam" id="PF00586">
    <property type="entry name" value="AIRS"/>
    <property type="match status" value="1"/>
</dbReference>
<dbReference type="InterPro" id="IPR036921">
    <property type="entry name" value="PurM-like_N_sf"/>
</dbReference>
<organism evidence="4 5">
    <name type="scientific">Leptospirillum ferrooxidans (strain C2-3)</name>
    <dbReference type="NCBI Taxonomy" id="1162668"/>
    <lineage>
        <taxon>Bacteria</taxon>
        <taxon>Pseudomonadati</taxon>
        <taxon>Nitrospirota</taxon>
        <taxon>Nitrospiria</taxon>
        <taxon>Nitrospirales</taxon>
        <taxon>Nitrospiraceae</taxon>
        <taxon>Leptospirillum</taxon>
    </lineage>
</organism>
<keyword evidence="2" id="KW-0808">Transferase</keyword>
<feature type="binding site" evidence="2">
    <location>
        <position position="43"/>
    </location>
    <ligand>
        <name>Mg(2+)</name>
        <dbReference type="ChEBI" id="CHEBI:18420"/>
        <label>4</label>
    </ligand>
</feature>
<feature type="binding site" evidence="2">
    <location>
        <position position="74"/>
    </location>
    <ligand>
        <name>Mg(2+)</name>
        <dbReference type="ChEBI" id="CHEBI:18420"/>
        <label>2</label>
    </ligand>
</feature>
<feature type="binding site" evidence="2">
    <location>
        <position position="148"/>
    </location>
    <ligand>
        <name>ATP</name>
        <dbReference type="ChEBI" id="CHEBI:30616"/>
    </ligand>
</feature>
<evidence type="ECO:0000259" key="3">
    <source>
        <dbReference type="Pfam" id="PF00586"/>
    </source>
</evidence>
<dbReference type="HAMAP" id="MF_02128">
    <property type="entry name" value="TMP_kinase"/>
    <property type="match status" value="1"/>
</dbReference>
<proteinExistence type="inferred from homology"/>
<feature type="binding site" evidence="2">
    <location>
        <position position="45"/>
    </location>
    <ligand>
        <name>Mg(2+)</name>
        <dbReference type="ChEBI" id="CHEBI:18420"/>
        <label>1</label>
    </ligand>
</feature>
<dbReference type="InterPro" id="IPR016188">
    <property type="entry name" value="PurM-like_N"/>
</dbReference>
<feature type="binding site" evidence="2">
    <location>
        <position position="52"/>
    </location>
    <ligand>
        <name>substrate</name>
    </ligand>
</feature>
<dbReference type="KEGG" id="lfc:LFE_0194"/>
<keyword evidence="2" id="KW-0479">Metal-binding</keyword>